<sequence>MQSNLLFVNTGALIQCTDIVGAKAITKEDSNIFSQAYELYQKTSNQLFQNIKITPNHHYSMHIPGQLMNWGPLMGMSEFGGECLIGSLQNLKTNSLNGAMEETIMKKFGQMQRLHKTTELYYQLLIRANQPSTILTKKELDDETYLKLFNYLKENFLQLTNYYHLPYPPNRCVLRNYIT</sequence>
<dbReference type="OrthoDB" id="3247418at2759"/>
<reference evidence="1" key="1">
    <citation type="submission" date="2021-03" db="EMBL/GenBank/DDBJ databases">
        <title>Draft genome sequence of rust myrtle Austropuccinia psidii MF-1, a brazilian biotype.</title>
        <authorList>
            <person name="Quecine M.C."/>
            <person name="Pachon D.M.R."/>
            <person name="Bonatelli M.L."/>
            <person name="Correr F.H."/>
            <person name="Franceschini L.M."/>
            <person name="Leite T.F."/>
            <person name="Margarido G.R.A."/>
            <person name="Almeida C.A."/>
            <person name="Ferrarezi J.A."/>
            <person name="Labate C.A."/>
        </authorList>
    </citation>
    <scope>NUCLEOTIDE SEQUENCE</scope>
    <source>
        <strain evidence="1">MF-1</strain>
    </source>
</reference>
<protein>
    <submittedName>
        <fullName evidence="1">Uncharacterized protein</fullName>
    </submittedName>
</protein>
<name>A0A9Q3EZ78_9BASI</name>
<gene>
    <name evidence="1" type="ORF">O181_070493</name>
</gene>
<keyword evidence="2" id="KW-1185">Reference proteome</keyword>
<evidence type="ECO:0000313" key="1">
    <source>
        <dbReference type="EMBL" id="MBW0530778.1"/>
    </source>
</evidence>
<proteinExistence type="predicted"/>
<dbReference type="AlphaFoldDB" id="A0A9Q3EZ78"/>
<evidence type="ECO:0000313" key="2">
    <source>
        <dbReference type="Proteomes" id="UP000765509"/>
    </source>
</evidence>
<organism evidence="1 2">
    <name type="scientific">Austropuccinia psidii MF-1</name>
    <dbReference type="NCBI Taxonomy" id="1389203"/>
    <lineage>
        <taxon>Eukaryota</taxon>
        <taxon>Fungi</taxon>
        <taxon>Dikarya</taxon>
        <taxon>Basidiomycota</taxon>
        <taxon>Pucciniomycotina</taxon>
        <taxon>Pucciniomycetes</taxon>
        <taxon>Pucciniales</taxon>
        <taxon>Sphaerophragmiaceae</taxon>
        <taxon>Austropuccinia</taxon>
    </lineage>
</organism>
<accession>A0A9Q3EZ78</accession>
<dbReference type="Proteomes" id="UP000765509">
    <property type="component" value="Unassembled WGS sequence"/>
</dbReference>
<dbReference type="EMBL" id="AVOT02036296">
    <property type="protein sequence ID" value="MBW0530778.1"/>
    <property type="molecule type" value="Genomic_DNA"/>
</dbReference>
<comment type="caution">
    <text evidence="1">The sequence shown here is derived from an EMBL/GenBank/DDBJ whole genome shotgun (WGS) entry which is preliminary data.</text>
</comment>